<dbReference type="OrthoDB" id="123228at2"/>
<gene>
    <name evidence="1" type="ORF">PL9214640323</name>
</gene>
<evidence type="ECO:0000313" key="2">
    <source>
        <dbReference type="Proteomes" id="UP000184315"/>
    </source>
</evidence>
<dbReference type="Proteomes" id="UP000184315">
    <property type="component" value="Unassembled WGS sequence"/>
</dbReference>
<proteinExistence type="predicted"/>
<keyword evidence="2" id="KW-1185">Reference proteome</keyword>
<evidence type="ECO:0000313" key="1">
    <source>
        <dbReference type="EMBL" id="CUR34316.1"/>
    </source>
</evidence>
<organism evidence="1 2">
    <name type="scientific">Planktothrix tepida PCC 9214</name>
    <dbReference type="NCBI Taxonomy" id="671072"/>
    <lineage>
        <taxon>Bacteria</taxon>
        <taxon>Bacillati</taxon>
        <taxon>Cyanobacteriota</taxon>
        <taxon>Cyanophyceae</taxon>
        <taxon>Oscillatoriophycideae</taxon>
        <taxon>Oscillatoriales</taxon>
        <taxon>Microcoleaceae</taxon>
        <taxon>Planktothrix</taxon>
    </lineage>
</organism>
<dbReference type="EMBL" id="CZDF01000171">
    <property type="protein sequence ID" value="CUR34316.1"/>
    <property type="molecule type" value="Genomic_DNA"/>
</dbReference>
<accession>A0A1J1LR15</accession>
<reference evidence="2" key="1">
    <citation type="submission" date="2015-10" db="EMBL/GenBank/DDBJ databases">
        <authorList>
            <person name="Regsiter A."/>
            <person name="william w."/>
        </authorList>
    </citation>
    <scope>NUCLEOTIDE SEQUENCE [LARGE SCALE GENOMIC DNA]</scope>
</reference>
<dbReference type="RefSeq" id="WP_072720773.1">
    <property type="nucleotide sequence ID" value="NZ_LN889812.1"/>
</dbReference>
<sequence>MTSLELREKGYQILVEHLGQVATLRFLQEFNWGRGDYTKDRETLLKQVTRESFWQDLATLRAEKANDNYRPR</sequence>
<protein>
    <submittedName>
        <fullName evidence="1">Uncharacterized protein</fullName>
    </submittedName>
</protein>
<dbReference type="AlphaFoldDB" id="A0A1J1LR15"/>
<name>A0A1J1LR15_9CYAN</name>